<dbReference type="PANTHER" id="PTHR45786">
    <property type="entry name" value="DNA BINDING PROTEIN-LIKE"/>
    <property type="match status" value="1"/>
</dbReference>
<evidence type="ECO:0000313" key="1">
    <source>
        <dbReference type="EMBL" id="MBW0523612.1"/>
    </source>
</evidence>
<reference evidence="1" key="1">
    <citation type="submission" date="2021-03" db="EMBL/GenBank/DDBJ databases">
        <title>Draft genome sequence of rust myrtle Austropuccinia psidii MF-1, a brazilian biotype.</title>
        <authorList>
            <person name="Quecine M.C."/>
            <person name="Pachon D.M.R."/>
            <person name="Bonatelli M.L."/>
            <person name="Correr F.H."/>
            <person name="Franceschini L.M."/>
            <person name="Leite T.F."/>
            <person name="Margarido G.R.A."/>
            <person name="Almeida C.A."/>
            <person name="Ferrarezi J.A."/>
            <person name="Labate C.A."/>
        </authorList>
    </citation>
    <scope>NUCLEOTIDE SEQUENCE</scope>
    <source>
        <strain evidence="1">MF-1</strain>
    </source>
</reference>
<name>A0A9Q3EPF2_9BASI</name>
<comment type="caution">
    <text evidence="1">The sequence shown here is derived from an EMBL/GenBank/DDBJ whole genome shotgun (WGS) entry which is preliminary data.</text>
</comment>
<dbReference type="Proteomes" id="UP000765509">
    <property type="component" value="Unassembled WGS sequence"/>
</dbReference>
<proteinExistence type="predicted"/>
<organism evidence="1 2">
    <name type="scientific">Austropuccinia psidii MF-1</name>
    <dbReference type="NCBI Taxonomy" id="1389203"/>
    <lineage>
        <taxon>Eukaryota</taxon>
        <taxon>Fungi</taxon>
        <taxon>Dikarya</taxon>
        <taxon>Basidiomycota</taxon>
        <taxon>Pucciniomycotina</taxon>
        <taxon>Pucciniomycetes</taxon>
        <taxon>Pucciniales</taxon>
        <taxon>Sphaerophragmiaceae</taxon>
        <taxon>Austropuccinia</taxon>
    </lineage>
</organism>
<evidence type="ECO:0000313" key="2">
    <source>
        <dbReference type="Proteomes" id="UP000765509"/>
    </source>
</evidence>
<accession>A0A9Q3EPF2</accession>
<dbReference type="AlphaFoldDB" id="A0A9Q3EPF2"/>
<sequence length="186" mass="20968">MLSEGRHFCNCTIVNNNGAAFTSAGVKVNLSSQRQGIYCYCACGELQHIIGSIFPHNAAIPIYWQVFILRKNDNELVWKQKKSMNSNACADIIFTWKNFLTNNNHYAQAYRMAHNVLNQQQFATLTLTTLKGIGYNTNTYNCPKSQEVAAIVQGKLQNWNPHDILLQWVGGGYLQIKDTHSGELPL</sequence>
<gene>
    <name evidence="1" type="ORF">O181_063327</name>
</gene>
<dbReference type="PANTHER" id="PTHR45786:SF74">
    <property type="entry name" value="ATP-DEPENDENT DNA HELICASE"/>
    <property type="match status" value="1"/>
</dbReference>
<dbReference type="EMBL" id="AVOT02030420">
    <property type="protein sequence ID" value="MBW0523612.1"/>
    <property type="molecule type" value="Genomic_DNA"/>
</dbReference>
<protein>
    <submittedName>
        <fullName evidence="1">Uncharacterized protein</fullName>
    </submittedName>
</protein>
<keyword evidence="2" id="KW-1185">Reference proteome</keyword>